<dbReference type="OrthoDB" id="5837780at2759"/>
<proteinExistence type="predicted"/>
<dbReference type="EMBL" id="UYYG01001153">
    <property type="protein sequence ID" value="VDN55935.1"/>
    <property type="molecule type" value="Genomic_DNA"/>
</dbReference>
<evidence type="ECO:0000313" key="5">
    <source>
        <dbReference type="WBParaSite" id="DME_0000154801-mRNA-1"/>
    </source>
</evidence>
<protein>
    <recommendedName>
        <fullName evidence="1">DUF7808 domain-containing protein</fullName>
    </recommendedName>
</protein>
<dbReference type="AlphaFoldDB" id="A0A0N4U454"/>
<evidence type="ECO:0000259" key="1">
    <source>
        <dbReference type="Pfam" id="PF25096"/>
    </source>
</evidence>
<name>A0A0N4U454_DRAME</name>
<reference evidence="2 4" key="2">
    <citation type="submission" date="2018-11" db="EMBL/GenBank/DDBJ databases">
        <authorList>
            <consortium name="Pathogen Informatics"/>
        </authorList>
    </citation>
    <scope>NUCLEOTIDE SEQUENCE [LARGE SCALE GENOMIC DNA]</scope>
</reference>
<reference evidence="5" key="1">
    <citation type="submission" date="2017-02" db="UniProtKB">
        <authorList>
            <consortium name="WormBaseParasite"/>
        </authorList>
    </citation>
    <scope>IDENTIFICATION</scope>
</reference>
<dbReference type="PANTHER" id="PTHR34493">
    <property type="entry name" value="PROTEIN CBG13422-RELATED"/>
    <property type="match status" value="1"/>
</dbReference>
<keyword evidence="4" id="KW-1185">Reference proteome</keyword>
<dbReference type="WBParaSite" id="DME_0000154801-mRNA-1">
    <property type="protein sequence ID" value="DME_0000154801-mRNA-1"/>
    <property type="gene ID" value="DME_0000154801"/>
</dbReference>
<dbReference type="InterPro" id="IPR056710">
    <property type="entry name" value="DUF7808"/>
</dbReference>
<dbReference type="STRING" id="318479.A0A0N4U454"/>
<dbReference type="PANTHER" id="PTHR34493:SF6">
    <property type="entry name" value="DUF4789 DOMAIN-CONTAINING PROTEIN-RELATED"/>
    <property type="match status" value="1"/>
</dbReference>
<gene>
    <name evidence="2" type="ORF">DME_LOCUS5908</name>
</gene>
<dbReference type="Proteomes" id="UP000274756">
    <property type="component" value="Unassembled WGS sequence"/>
</dbReference>
<dbReference type="Proteomes" id="UP000038040">
    <property type="component" value="Unplaced"/>
</dbReference>
<dbReference type="Pfam" id="PF25096">
    <property type="entry name" value="DUF7808"/>
    <property type="match status" value="1"/>
</dbReference>
<sequence length="152" mass="17894">MLFIWGYRISISSQSIFAYFRLTIDCSSITETDQCLLVARNAKISRDPKKYKCRREPMPQNEWNKLARNSPTRLACPIGCEPNADLSVSLSVLVKTPKNNPSCQKYYTYGKYRDQKEGEWYLWLTDPCRTNITTWCRFKDIPFYVHKEKLSN</sequence>
<evidence type="ECO:0000313" key="4">
    <source>
        <dbReference type="Proteomes" id="UP000274756"/>
    </source>
</evidence>
<evidence type="ECO:0000313" key="3">
    <source>
        <dbReference type="Proteomes" id="UP000038040"/>
    </source>
</evidence>
<organism evidence="3 5">
    <name type="scientific">Dracunculus medinensis</name>
    <name type="common">Guinea worm</name>
    <dbReference type="NCBI Taxonomy" id="318479"/>
    <lineage>
        <taxon>Eukaryota</taxon>
        <taxon>Metazoa</taxon>
        <taxon>Ecdysozoa</taxon>
        <taxon>Nematoda</taxon>
        <taxon>Chromadorea</taxon>
        <taxon>Rhabditida</taxon>
        <taxon>Spirurina</taxon>
        <taxon>Dracunculoidea</taxon>
        <taxon>Dracunculidae</taxon>
        <taxon>Dracunculus</taxon>
    </lineage>
</organism>
<evidence type="ECO:0000313" key="2">
    <source>
        <dbReference type="EMBL" id="VDN55935.1"/>
    </source>
</evidence>
<feature type="domain" description="DUF7808" evidence="1">
    <location>
        <begin position="31"/>
        <end position="139"/>
    </location>
</feature>
<accession>A0A0N4U454</accession>